<dbReference type="InterPro" id="IPR003439">
    <property type="entry name" value="ABC_transporter-like_ATP-bd"/>
</dbReference>
<protein>
    <recommendedName>
        <fullName evidence="10">ABC transporter domain-containing protein</fullName>
    </recommendedName>
</protein>
<evidence type="ECO:0000256" key="2">
    <source>
        <dbReference type="ARBA" id="ARBA00022448"/>
    </source>
</evidence>
<dbReference type="InterPro" id="IPR010929">
    <property type="entry name" value="PDR_CDR_ABC"/>
</dbReference>
<comment type="caution">
    <text evidence="11">The sequence shown here is derived from an EMBL/GenBank/DDBJ whole genome shotgun (WGS) entry which is preliminary data.</text>
</comment>
<evidence type="ECO:0000259" key="10">
    <source>
        <dbReference type="PROSITE" id="PS50893"/>
    </source>
</evidence>
<evidence type="ECO:0000256" key="3">
    <source>
        <dbReference type="ARBA" id="ARBA00022692"/>
    </source>
</evidence>
<dbReference type="GO" id="GO:0016020">
    <property type="term" value="C:membrane"/>
    <property type="evidence" value="ECO:0007669"/>
    <property type="project" value="UniProtKB-SubCell"/>
</dbReference>
<dbReference type="PROSITE" id="PS50893">
    <property type="entry name" value="ABC_TRANSPORTER_2"/>
    <property type="match status" value="2"/>
</dbReference>
<keyword evidence="3 9" id="KW-0812">Transmembrane</keyword>
<gene>
    <name evidence="11" type="ORF">O181_040484</name>
</gene>
<name>A0A9Q3HFK3_9BASI</name>
<dbReference type="InterPro" id="IPR013525">
    <property type="entry name" value="ABC2_TM"/>
</dbReference>
<dbReference type="EMBL" id="AVOT02015984">
    <property type="protein sequence ID" value="MBW0500769.1"/>
    <property type="molecule type" value="Genomic_DNA"/>
</dbReference>
<dbReference type="GO" id="GO:0016887">
    <property type="term" value="F:ATP hydrolysis activity"/>
    <property type="evidence" value="ECO:0007669"/>
    <property type="project" value="InterPro"/>
</dbReference>
<dbReference type="Gene3D" id="3.40.50.300">
    <property type="entry name" value="P-loop containing nucleotide triphosphate hydrolases"/>
    <property type="match status" value="2"/>
</dbReference>
<evidence type="ECO:0000256" key="5">
    <source>
        <dbReference type="ARBA" id="ARBA00022840"/>
    </source>
</evidence>
<reference evidence="11" key="1">
    <citation type="submission" date="2021-03" db="EMBL/GenBank/DDBJ databases">
        <title>Draft genome sequence of rust myrtle Austropuccinia psidii MF-1, a brazilian biotype.</title>
        <authorList>
            <person name="Quecine M.C."/>
            <person name="Pachon D.M.R."/>
            <person name="Bonatelli M.L."/>
            <person name="Correr F.H."/>
            <person name="Franceschini L.M."/>
            <person name="Leite T.F."/>
            <person name="Margarido G.R.A."/>
            <person name="Almeida C.A."/>
            <person name="Ferrarezi J.A."/>
            <person name="Labate C.A."/>
        </authorList>
    </citation>
    <scope>NUCLEOTIDE SEQUENCE</scope>
    <source>
        <strain evidence="11">MF-1</strain>
    </source>
</reference>
<feature type="transmembrane region" description="Helical" evidence="9">
    <location>
        <begin position="1425"/>
        <end position="1448"/>
    </location>
</feature>
<dbReference type="SUPFAM" id="SSF52540">
    <property type="entry name" value="P-loop containing nucleoside triphosphate hydrolases"/>
    <property type="match status" value="2"/>
</dbReference>
<dbReference type="Pfam" id="PF19055">
    <property type="entry name" value="ABC2_membrane_7"/>
    <property type="match status" value="1"/>
</dbReference>
<evidence type="ECO:0000313" key="11">
    <source>
        <dbReference type="EMBL" id="MBW0500769.1"/>
    </source>
</evidence>
<keyword evidence="6 9" id="KW-1133">Transmembrane helix</keyword>
<keyword evidence="4" id="KW-0547">Nucleotide-binding</keyword>
<feature type="transmembrane region" description="Helical" evidence="9">
    <location>
        <begin position="1385"/>
        <end position="1404"/>
    </location>
</feature>
<keyword evidence="5" id="KW-0067">ATP-binding</keyword>
<sequence>MDVWPIVSCFPPRSRIQDGLAWVSSLRRKSLRIPKAIKVSNSALAHLNIAFLGNQAKEFHAPVCQCARPPAPAEYDFLLNKISRPSENQDKTFLQVSLGLVTDDLRSAGRKTSKCTCAQDFRTINRSSQIKNIWSQSSHRQIKLTGSMAAIAHPALVPPTSPQEQPIGMENDSNFNHDQFSIAASTSSHISKPANIAFSPHHSPSSQPDPSKEFLHNRLAQFEDLGLRSAGLPIRFKGLSVYSSKSDHIIIDSLPWSAWKTIVFPFKTIYRFISTCHLSSYFNHPLKPSSQSSCKIKILNEFNGVVNQSEMLLVLGRPGGGMTTMLRTISLNHDSFSFVDGHIDFGLLSPENILKHGLRSQILMIEETDDHLSSLKVNQTLSLAARCKTPMPLPPGIHREDWANSEVKNWSNILGISPTTLNTIIGSGLSKGISGGERKRVSVIEGLLARPSVLCLDNVTAGLDSLNSYHLINAIKNWCKVDQTSAVVGLRQVSDSLYRLFDRVSVLYDGHQIYFGPIWLAPQYFIDLGFIHTQNQPIADFLCSVTDPSTRKIRTGFHQNIPVTPTEFVAAFERSPQFAALKAEMIDYDTRYSSSRVAQHILTTVPIEKDTFLYSKSHWTVNYIRQLLYLTLRQYALIRADLRPSLTKTTINLILSVVIGTLFYQLPTTTSSAFIRGSVLFLSVLFNGYLQLSELANTLIGRPIVKRHGNFGFYSPSSLALARTLGDLPLIAAQVLMFATITYALAGLQKDFTRFVTYILIVYATAINLTAMFRTFAALSPSFDETMRYCGITLNILVVYGGYFIPTPSMNASFSWIRYYLNPIAHAFEAVLSNEFHGLQLQCSSQHIVPRGPSYTNSTYQTCSLPGSKLNSLVVLGDDYLRQLYGFEYKNLWHNLFMIFSWNVVFLVLNVLCTKWLSFAQLGSIRLFRNSKSVRQRLKSSNRDPRMTGRRLEEGDFSSPHEANRQPTRITNWQTVAQEWSNSSQFDSAVMTFSDLKLWIKNQDESRVLLEGLTGYIQPGEFTALMGESGSGKTTLLNALAGRARYAQLSGEILIDGKIPTIDNYRSIGYVEQLDFHDEYSTVREALIFSASLRQPKSMPRWAKLADVDRVIALLGLQDLQHAIVGTPTAGLGLEDRKKLSIAVELVTRPRILCLDEPITGLDSQSATHIINILRRIVLQTNLAVIITVHQPSVEIFECFDRLILLEKGGRMAYFGTREGAVPYFESKLSGSCGSTDNPAEYLIDLISNPWKFERPSEHQRNPPVPNHEGLTQKRVQSIVIDGVIESDWRLSPDHMAVVDKVHELNSGAYRLDQTLIDNERGGTTKEEISHLTKRLSRNFWRDNSFSFTQIFTAAVISIIISFSFFQQAKSFTSLTGLKNQMFSVFLILFVPPVFMNQLIVKWFKVKSIYEAKEKDVGMYKEISLGISFVLAELPYCILSGVIYWIIWFFGLGFNTNLEAVGFTLVAIQMFFFFQATLAIWIAALIPKIGMVTNALPFFLISMEAFNGGLIPYDQIPKYWKWMYWVSPLQWYLKSILSITLHNQKVVCKSNELIEFHSPKSMSCKDYSKEFLKTHSGYLFEPFNKFPLKNQPCEYCLYSSGDEFLSKEFKFLEKKTR</sequence>
<feature type="domain" description="ABC transporter" evidence="10">
    <location>
        <begin position="991"/>
        <end position="1233"/>
    </location>
</feature>
<evidence type="ECO:0000256" key="8">
    <source>
        <dbReference type="SAM" id="MobiDB-lite"/>
    </source>
</evidence>
<dbReference type="SMART" id="SM00382">
    <property type="entry name" value="AAA"/>
    <property type="match status" value="2"/>
</dbReference>
<dbReference type="Proteomes" id="UP000765509">
    <property type="component" value="Unassembled WGS sequence"/>
</dbReference>
<dbReference type="InterPro" id="IPR027417">
    <property type="entry name" value="P-loop_NTPase"/>
</dbReference>
<dbReference type="GO" id="GO:0005524">
    <property type="term" value="F:ATP binding"/>
    <property type="evidence" value="ECO:0007669"/>
    <property type="project" value="UniProtKB-KW"/>
</dbReference>
<comment type="subcellular location">
    <subcellularLocation>
        <location evidence="1">Membrane</location>
        <topology evidence="1">Multi-pass membrane protein</topology>
    </subcellularLocation>
</comment>
<accession>A0A9Q3HFK3</accession>
<feature type="transmembrane region" description="Helical" evidence="9">
    <location>
        <begin position="728"/>
        <end position="749"/>
    </location>
</feature>
<evidence type="ECO:0000256" key="9">
    <source>
        <dbReference type="SAM" id="Phobius"/>
    </source>
</evidence>
<dbReference type="InterPro" id="IPR043926">
    <property type="entry name" value="ABCG_dom"/>
</dbReference>
<keyword evidence="7 9" id="KW-0472">Membrane</keyword>
<proteinExistence type="predicted"/>
<evidence type="ECO:0000256" key="7">
    <source>
        <dbReference type="ARBA" id="ARBA00023136"/>
    </source>
</evidence>
<feature type="transmembrane region" description="Helical" evidence="9">
    <location>
        <begin position="892"/>
        <end position="912"/>
    </location>
</feature>
<dbReference type="InterPro" id="IPR003593">
    <property type="entry name" value="AAA+_ATPase"/>
</dbReference>
<feature type="transmembrane region" description="Helical" evidence="9">
    <location>
        <begin position="1345"/>
        <end position="1365"/>
    </location>
</feature>
<dbReference type="Pfam" id="PF06422">
    <property type="entry name" value="PDR_CDR"/>
    <property type="match status" value="1"/>
</dbReference>
<evidence type="ECO:0000256" key="1">
    <source>
        <dbReference type="ARBA" id="ARBA00004141"/>
    </source>
</evidence>
<feature type="domain" description="ABC transporter" evidence="10">
    <location>
        <begin position="276"/>
        <end position="534"/>
    </location>
</feature>
<dbReference type="Pfam" id="PF00005">
    <property type="entry name" value="ABC_tran"/>
    <property type="match status" value="2"/>
</dbReference>
<dbReference type="GO" id="GO:0140359">
    <property type="term" value="F:ABC-type transporter activity"/>
    <property type="evidence" value="ECO:0007669"/>
    <property type="project" value="InterPro"/>
</dbReference>
<feature type="region of interest" description="Disordered" evidence="8">
    <location>
        <begin position="938"/>
        <end position="964"/>
    </location>
</feature>
<dbReference type="PROSITE" id="PS00211">
    <property type="entry name" value="ABC_TRANSPORTER_1"/>
    <property type="match status" value="1"/>
</dbReference>
<dbReference type="OrthoDB" id="245989at2759"/>
<feature type="transmembrane region" description="Helical" evidence="9">
    <location>
        <begin position="755"/>
        <end position="777"/>
    </location>
</feature>
<dbReference type="InterPro" id="IPR017871">
    <property type="entry name" value="ABC_transporter-like_CS"/>
</dbReference>
<feature type="transmembrane region" description="Helical" evidence="9">
    <location>
        <begin position="1460"/>
        <end position="1486"/>
    </location>
</feature>
<evidence type="ECO:0000256" key="6">
    <source>
        <dbReference type="ARBA" id="ARBA00022989"/>
    </source>
</evidence>
<evidence type="ECO:0000256" key="4">
    <source>
        <dbReference type="ARBA" id="ARBA00022741"/>
    </source>
</evidence>
<keyword evidence="2" id="KW-0813">Transport</keyword>
<feature type="compositionally biased region" description="Basic and acidic residues" evidence="8">
    <location>
        <begin position="941"/>
        <end position="954"/>
    </location>
</feature>
<organism evidence="11 12">
    <name type="scientific">Austropuccinia psidii MF-1</name>
    <dbReference type="NCBI Taxonomy" id="1389203"/>
    <lineage>
        <taxon>Eukaryota</taxon>
        <taxon>Fungi</taxon>
        <taxon>Dikarya</taxon>
        <taxon>Basidiomycota</taxon>
        <taxon>Pucciniomycotina</taxon>
        <taxon>Pucciniomycetes</taxon>
        <taxon>Pucciniales</taxon>
        <taxon>Sphaerophragmiaceae</taxon>
        <taxon>Austropuccinia</taxon>
    </lineage>
</organism>
<dbReference type="PANTHER" id="PTHR19241">
    <property type="entry name" value="ATP-BINDING CASSETTE TRANSPORTER"/>
    <property type="match status" value="1"/>
</dbReference>
<keyword evidence="12" id="KW-1185">Reference proteome</keyword>
<evidence type="ECO:0000313" key="12">
    <source>
        <dbReference type="Proteomes" id="UP000765509"/>
    </source>
</evidence>
<dbReference type="Pfam" id="PF01061">
    <property type="entry name" value="ABC2_membrane"/>
    <property type="match status" value="2"/>
</dbReference>